<dbReference type="EMBL" id="ACOU01000007">
    <property type="protein sequence ID" value="EKX72264.1"/>
    <property type="molecule type" value="Genomic_DNA"/>
</dbReference>
<sequence>MDDGDRLKLNLENRCGEVRNRCTCPGYKPPGLETKKVTGDHNAVGFIAYTHSNKEGFTLSNNLGDGEKLEDEEVKKVTSVSVYYWDGDKNYDKPLLLEVKKKDDPKSFYYLRYDETETGDQPAVWKQYTDDTGTSLQALLDERNLGRNNVFPLYLDQPTKPLDVESNVAKSKGLELVKNGTEITGSDYRVTEYKLNGKDGNTRFSRVMHGKDRVNGITIPNDIISNIRLYSSPINNSKVPIMFEFVGKDGGNSKWFHNQNKGTGTTQWGEIGNPEGFHSDKNNSISTLTEKFTRKLDGLVCENYNGVTIDLSRNRSEGRSYCCEHHTGEKGTGKVSVKTEELALNGGVNKLPYYKHHIEAGQKVAGIKFYQDDNTSNRRKVSARSFKFPMEGPVDIYTFYSGNNPELIYVYGTGTSPPVKGWFRRDSSGYGATWKKTSHSLRSIKHKDIYEKRLNCTQWTALREILNKRDGNLEECQEPPRPQGSVARNDSDGVPEIGSEEDDEESADDSEHSKSTLSSPRLSPPGAPSTGKASRGDTPSAGKDAQTGPEAPKEPAPQALGVATAGAMSLGTISGISSGTLTGAGSLTGLGSLDLSFIRAVVEIL</sequence>
<dbReference type="KEGG" id="beq:BEWA_047290"/>
<dbReference type="VEuPathDB" id="PiroplasmaDB:BEWA_047290"/>
<evidence type="ECO:0000313" key="2">
    <source>
        <dbReference type="EMBL" id="EKX72264.1"/>
    </source>
</evidence>
<dbReference type="Proteomes" id="UP000031512">
    <property type="component" value="Unassembled WGS sequence"/>
</dbReference>
<dbReference type="STRING" id="1537102.L1LAJ8"/>
<proteinExistence type="predicted"/>
<gene>
    <name evidence="2" type="ORF">BEWA_047290</name>
</gene>
<accession>L1LAJ8</accession>
<dbReference type="GeneID" id="15804088"/>
<protein>
    <submittedName>
        <fullName evidence="2">Uncharacterized protein</fullName>
    </submittedName>
</protein>
<organism evidence="2 3">
    <name type="scientific">Theileria equi strain WA</name>
    <dbReference type="NCBI Taxonomy" id="1537102"/>
    <lineage>
        <taxon>Eukaryota</taxon>
        <taxon>Sar</taxon>
        <taxon>Alveolata</taxon>
        <taxon>Apicomplexa</taxon>
        <taxon>Aconoidasida</taxon>
        <taxon>Piroplasmida</taxon>
        <taxon>Theileriidae</taxon>
        <taxon>Theileria</taxon>
    </lineage>
</organism>
<dbReference type="AlphaFoldDB" id="L1LAJ8"/>
<feature type="region of interest" description="Disordered" evidence="1">
    <location>
        <begin position="473"/>
        <end position="557"/>
    </location>
</feature>
<feature type="compositionally biased region" description="Acidic residues" evidence="1">
    <location>
        <begin position="498"/>
        <end position="508"/>
    </location>
</feature>
<evidence type="ECO:0000256" key="1">
    <source>
        <dbReference type="SAM" id="MobiDB-lite"/>
    </source>
</evidence>
<keyword evidence="3" id="KW-1185">Reference proteome</keyword>
<dbReference type="RefSeq" id="XP_004831716.1">
    <property type="nucleotide sequence ID" value="XM_004831659.1"/>
</dbReference>
<comment type="caution">
    <text evidence="2">The sequence shown here is derived from an EMBL/GenBank/DDBJ whole genome shotgun (WGS) entry which is preliminary data.</text>
</comment>
<reference evidence="2 3" key="1">
    <citation type="journal article" date="2012" name="BMC Genomics">
        <title>Comparative genomic analysis and phylogenetic position of Theileria equi.</title>
        <authorList>
            <person name="Kappmeyer L.S."/>
            <person name="Thiagarajan M."/>
            <person name="Herndon D.R."/>
            <person name="Ramsay J.D."/>
            <person name="Caler E."/>
            <person name="Djikeng A."/>
            <person name="Gillespie J.J."/>
            <person name="Lau A.O."/>
            <person name="Roalson E.H."/>
            <person name="Silva J.C."/>
            <person name="Silva M.G."/>
            <person name="Suarez C.E."/>
            <person name="Ueti M.W."/>
            <person name="Nene V.M."/>
            <person name="Mealey R.H."/>
            <person name="Knowles D.P."/>
            <person name="Brayton K.A."/>
        </authorList>
    </citation>
    <scope>NUCLEOTIDE SEQUENCE [LARGE SCALE GENOMIC DNA]</scope>
    <source>
        <strain evidence="2 3">WA</strain>
    </source>
</reference>
<name>L1LAJ8_THEEQ</name>
<evidence type="ECO:0000313" key="3">
    <source>
        <dbReference type="Proteomes" id="UP000031512"/>
    </source>
</evidence>